<sequence>MGIELFKDAHHTCLAFGDLVTGSGVQANQFMIVDNGEVALLDPGGELTSTALSNKIAQYENLKDMKYLLASHQDPDIITSVQSWVTRTDATIVCSQLWARFIPHLLPSYMGDKIGQRCMPIPDKGMDIPLGNSMIKAVPAHFLHSVGNFQFYDPTSRILFSGDMGASVGGGDVSDPVTDFEAHIPRMLGFHRRYMCSNRATRLWANMVRGMDVEMIVPQHGQPFQGPEMIGRFLDWISELKCGVDLLTQQDFMVPD</sequence>
<organism evidence="2 3">
    <name type="scientific">Acidihalobacter ferrooxydans</name>
    <dbReference type="NCBI Taxonomy" id="1765967"/>
    <lineage>
        <taxon>Bacteria</taxon>
        <taxon>Pseudomonadati</taxon>
        <taxon>Pseudomonadota</taxon>
        <taxon>Gammaproteobacteria</taxon>
        <taxon>Chromatiales</taxon>
        <taxon>Ectothiorhodospiraceae</taxon>
        <taxon>Acidihalobacter</taxon>
    </lineage>
</organism>
<feature type="domain" description="Metallo-beta-lactamase" evidence="1">
    <location>
        <begin position="26"/>
        <end position="220"/>
    </location>
</feature>
<name>A0A1P8UIV7_9GAMM</name>
<evidence type="ECO:0000313" key="3">
    <source>
        <dbReference type="Proteomes" id="UP000243807"/>
    </source>
</evidence>
<evidence type="ECO:0000259" key="1">
    <source>
        <dbReference type="SMART" id="SM00849"/>
    </source>
</evidence>
<keyword evidence="3" id="KW-1185">Reference proteome</keyword>
<dbReference type="Pfam" id="PF19583">
    <property type="entry name" value="ODP"/>
    <property type="match status" value="1"/>
</dbReference>
<dbReference type="KEGG" id="afy:BW247_11865"/>
<dbReference type="STRING" id="1765967.BW247_11865"/>
<dbReference type="Proteomes" id="UP000243807">
    <property type="component" value="Chromosome"/>
</dbReference>
<dbReference type="PANTHER" id="PTHR43041">
    <property type="entry name" value="HYDROLASE, METALLO-BETA-LACTAMASE SUPERFAMILY"/>
    <property type="match status" value="1"/>
</dbReference>
<dbReference type="InterPro" id="IPR045761">
    <property type="entry name" value="ODP_dom"/>
</dbReference>
<protein>
    <submittedName>
        <fullName evidence="2">MBL fold metallo-hydrolase</fullName>
    </submittedName>
</protein>
<evidence type="ECO:0000313" key="2">
    <source>
        <dbReference type="EMBL" id="APZ43701.1"/>
    </source>
</evidence>
<dbReference type="InterPro" id="IPR036866">
    <property type="entry name" value="RibonucZ/Hydroxyglut_hydro"/>
</dbReference>
<dbReference type="EMBL" id="CP019434">
    <property type="protein sequence ID" value="APZ43701.1"/>
    <property type="molecule type" value="Genomic_DNA"/>
</dbReference>
<proteinExistence type="predicted"/>
<keyword evidence="2" id="KW-0378">Hydrolase</keyword>
<dbReference type="OrthoDB" id="9812260at2"/>
<dbReference type="SUPFAM" id="SSF56281">
    <property type="entry name" value="Metallo-hydrolase/oxidoreductase"/>
    <property type="match status" value="1"/>
</dbReference>
<dbReference type="RefSeq" id="WP_076837337.1">
    <property type="nucleotide sequence ID" value="NZ_CP019434.1"/>
</dbReference>
<dbReference type="GO" id="GO:0016787">
    <property type="term" value="F:hydrolase activity"/>
    <property type="evidence" value="ECO:0007669"/>
    <property type="project" value="UniProtKB-KW"/>
</dbReference>
<gene>
    <name evidence="2" type="ORF">BW247_11865</name>
</gene>
<dbReference type="PANTHER" id="PTHR43041:SF1">
    <property type="entry name" value="METALLO-BETA-LACTAMASE DOMAIN-CONTAINING PROTEIN"/>
    <property type="match status" value="1"/>
</dbReference>
<dbReference type="InterPro" id="IPR001279">
    <property type="entry name" value="Metallo-B-lactamas"/>
</dbReference>
<dbReference type="Gene3D" id="3.60.15.10">
    <property type="entry name" value="Ribonuclease Z/Hydroxyacylglutathione hydrolase-like"/>
    <property type="match status" value="1"/>
</dbReference>
<accession>A0A1P8UIV7</accession>
<dbReference type="CDD" id="cd07709">
    <property type="entry name" value="flavodiiron_proteins_MBL-fold"/>
    <property type="match status" value="1"/>
</dbReference>
<dbReference type="SMART" id="SM00849">
    <property type="entry name" value="Lactamase_B"/>
    <property type="match status" value="1"/>
</dbReference>
<dbReference type="AlphaFoldDB" id="A0A1P8UIV7"/>
<reference evidence="2 3" key="1">
    <citation type="submission" date="2017-01" db="EMBL/GenBank/DDBJ databases">
        <title>Draft sequence of Acidihalobacter ferrooxidans strain DSM 14175 (strain V8).</title>
        <authorList>
            <person name="Khaleque H.N."/>
            <person name="Ramsay J.P."/>
            <person name="Murphy R.J.T."/>
            <person name="Kaksonen A.H."/>
            <person name="Boxall N.J."/>
            <person name="Watkin E.L.J."/>
        </authorList>
    </citation>
    <scope>NUCLEOTIDE SEQUENCE [LARGE SCALE GENOMIC DNA]</scope>
    <source>
        <strain evidence="2 3">V8</strain>
    </source>
</reference>